<keyword evidence="4" id="KW-0560">Oxidoreductase</keyword>
<reference evidence="6 7" key="1">
    <citation type="submission" date="2024-09" db="EMBL/GenBank/DDBJ databases">
        <title>Itraconazole resistance in Madurella fahalii resulting from another homologue of gene encoding cytochrome P450 14-alpha sterol demethylase (CYP51).</title>
        <authorList>
            <person name="Yoshioka I."/>
            <person name="Fahal A.H."/>
            <person name="Kaneko S."/>
            <person name="Yaguchi T."/>
        </authorList>
    </citation>
    <scope>NUCLEOTIDE SEQUENCE [LARGE SCALE GENOMIC DNA]</scope>
    <source>
        <strain evidence="6 7">IFM 68171</strain>
    </source>
</reference>
<feature type="domain" description="FAD-binding" evidence="5">
    <location>
        <begin position="10"/>
        <end position="194"/>
    </location>
</feature>
<evidence type="ECO:0000256" key="4">
    <source>
        <dbReference type="ARBA" id="ARBA00023002"/>
    </source>
</evidence>
<accession>A0ABQ0G625</accession>
<organism evidence="6 7">
    <name type="scientific">Madurella fahalii</name>
    <dbReference type="NCBI Taxonomy" id="1157608"/>
    <lineage>
        <taxon>Eukaryota</taxon>
        <taxon>Fungi</taxon>
        <taxon>Dikarya</taxon>
        <taxon>Ascomycota</taxon>
        <taxon>Pezizomycotina</taxon>
        <taxon>Sordariomycetes</taxon>
        <taxon>Sordariomycetidae</taxon>
        <taxon>Sordariales</taxon>
        <taxon>Sordariales incertae sedis</taxon>
        <taxon>Madurella</taxon>
    </lineage>
</organism>
<dbReference type="EMBL" id="BAAFSV010000002">
    <property type="protein sequence ID" value="GAB1313207.1"/>
    <property type="molecule type" value="Genomic_DNA"/>
</dbReference>
<dbReference type="Gene3D" id="3.50.50.60">
    <property type="entry name" value="FAD/NAD(P)-binding domain"/>
    <property type="match status" value="1"/>
</dbReference>
<dbReference type="InterPro" id="IPR036188">
    <property type="entry name" value="FAD/NAD-bd_sf"/>
</dbReference>
<gene>
    <name evidence="6" type="ORF">MFIFM68171_03417</name>
</gene>
<dbReference type="InterPro" id="IPR002938">
    <property type="entry name" value="FAD-bd"/>
</dbReference>
<name>A0ABQ0G625_9PEZI</name>
<dbReference type="Pfam" id="PF01494">
    <property type="entry name" value="FAD_binding_3"/>
    <property type="match status" value="1"/>
</dbReference>
<dbReference type="PANTHER" id="PTHR43747">
    <property type="entry name" value="FAD-BINDING PROTEIN"/>
    <property type="match status" value="1"/>
</dbReference>
<sequence>MRTSTIPENCTVLVIGGGPGGSYTASALAREGIDVVVLEGDTFPRYHIGESMLASMRHLLRFVELDSKFDAYGFTKKPGAAFKLNRHKREGYTDFLAAGGPNNYAWNVVRSEADNLMFQHAGENGAKIFDGVQVKSIQFENPTQAPEGEPNPNPGRPVAATYTVKDTGVTGTIAFDYVVDASGRIGILSTKYMKNRRYNQGLKNVANWGYWEGCGKYAPGTPRENSPFFEALQDESGWAWLIPLHNGTVSVGVVMNQKLATEKKKSAPGGSMDSATFYHESLKLAPNLLAIMGDGAKFCAETKVKSASDYSYSASSYAFPHARIVGDAGCFIDPYFSSGVHLALVGGLSAATTICASIRGDADELAAAEWHSKKVSDAYTRFLLVVLSAYKQIRHQEEPVLSDFDEDNFDRAFSFFRPIIQGTADAAGDKLSQEELNKTLEFCAYAFEPVNGLGDEEKETVQEVVGKDKDVYNGTDYHPDLSPEQLRAVKHIRARKMMRTEDTMNMNSFGTDAIDGYVPRLVRGDLGLRKQAVEGNGHAMNGNGHVVKGNGHAMNGNGHAMNGNGHMVKGNGHAMNGDGYAMNGNGHVVNGNGHAA</sequence>
<keyword evidence="2" id="KW-0285">Flavoprotein</keyword>
<proteinExistence type="inferred from homology"/>
<evidence type="ECO:0000256" key="2">
    <source>
        <dbReference type="ARBA" id="ARBA00022630"/>
    </source>
</evidence>
<dbReference type="SUPFAM" id="SSF51905">
    <property type="entry name" value="FAD/NAD(P)-binding domain"/>
    <property type="match status" value="1"/>
</dbReference>
<keyword evidence="7" id="KW-1185">Reference proteome</keyword>
<protein>
    <submittedName>
        <fullName evidence="6">Tryptophan 2-halogenase</fullName>
    </submittedName>
</protein>
<evidence type="ECO:0000256" key="1">
    <source>
        <dbReference type="ARBA" id="ARBA00005706"/>
    </source>
</evidence>
<dbReference type="GeneID" id="98174161"/>
<dbReference type="Proteomes" id="UP001628179">
    <property type="component" value="Unassembled WGS sequence"/>
</dbReference>
<keyword evidence="3" id="KW-0274">FAD</keyword>
<comment type="similarity">
    <text evidence="1">Belongs to the flavin-dependent halogenase family.</text>
</comment>
<comment type="caution">
    <text evidence="6">The sequence shown here is derived from an EMBL/GenBank/DDBJ whole genome shotgun (WGS) entry which is preliminary data.</text>
</comment>
<evidence type="ECO:0000259" key="5">
    <source>
        <dbReference type="Pfam" id="PF01494"/>
    </source>
</evidence>
<evidence type="ECO:0000313" key="7">
    <source>
        <dbReference type="Proteomes" id="UP001628179"/>
    </source>
</evidence>
<evidence type="ECO:0000313" key="6">
    <source>
        <dbReference type="EMBL" id="GAB1313207.1"/>
    </source>
</evidence>
<dbReference type="RefSeq" id="XP_070914939.1">
    <property type="nucleotide sequence ID" value="XM_071058838.1"/>
</dbReference>
<evidence type="ECO:0000256" key="3">
    <source>
        <dbReference type="ARBA" id="ARBA00022827"/>
    </source>
</evidence>
<dbReference type="PANTHER" id="PTHR43747:SF5">
    <property type="entry name" value="FAD-BINDING DOMAIN-CONTAINING PROTEIN"/>
    <property type="match status" value="1"/>
</dbReference>
<dbReference type="InterPro" id="IPR050816">
    <property type="entry name" value="Flavin-dep_Halogenase_NPB"/>
</dbReference>